<dbReference type="Pfam" id="PF05511">
    <property type="entry name" value="ATP-synt_F6"/>
    <property type="match status" value="1"/>
</dbReference>
<keyword evidence="4" id="KW-0138">CF(0)</keyword>
<comment type="subcellular location">
    <subcellularLocation>
        <location evidence="1">Mitochondrion inner membrane</location>
    </subcellularLocation>
</comment>
<proteinExistence type="inferred from homology"/>
<accession>A0A6P7SCT1</accession>
<reference evidence="11" key="1">
    <citation type="submission" date="2025-08" db="UniProtKB">
        <authorList>
            <consortium name="RefSeq"/>
        </authorList>
    </citation>
    <scope>IDENTIFICATION</scope>
</reference>
<dbReference type="Gene3D" id="1.10.246.110">
    <property type="entry name" value="Mitochondrial ATP synthase-coupling factor 6"/>
    <property type="match status" value="1"/>
</dbReference>
<keyword evidence="6" id="KW-0999">Mitochondrion inner membrane</keyword>
<evidence type="ECO:0000256" key="2">
    <source>
        <dbReference type="ARBA" id="ARBA00007346"/>
    </source>
</evidence>
<dbReference type="RefSeq" id="XP_029636142.1">
    <property type="nucleotide sequence ID" value="XM_029780282.2"/>
</dbReference>
<evidence type="ECO:0000256" key="9">
    <source>
        <dbReference type="ARBA" id="ARBA00023136"/>
    </source>
</evidence>
<keyword evidence="10" id="KW-1185">Reference proteome</keyword>
<evidence type="ECO:0000256" key="4">
    <source>
        <dbReference type="ARBA" id="ARBA00022547"/>
    </source>
</evidence>
<keyword evidence="9" id="KW-0472">Membrane</keyword>
<dbReference type="FunFam" id="1.10.246.110:FF:000001">
    <property type="entry name" value="ATP synthase-coupling factor 6, mitochondrial"/>
    <property type="match status" value="1"/>
</dbReference>
<dbReference type="KEGG" id="osn:115211647"/>
<keyword evidence="5" id="KW-0375">Hydrogen ion transport</keyword>
<dbReference type="GO" id="GO:0005743">
    <property type="term" value="C:mitochondrial inner membrane"/>
    <property type="evidence" value="ECO:0007669"/>
    <property type="project" value="UniProtKB-SubCell"/>
</dbReference>
<dbReference type="PANTHER" id="PTHR12441">
    <property type="entry name" value="ATP SYNTHASE COUPLING FACTOR 6, MITOCHONDRIAL"/>
    <property type="match status" value="1"/>
</dbReference>
<evidence type="ECO:0000256" key="8">
    <source>
        <dbReference type="ARBA" id="ARBA00023128"/>
    </source>
</evidence>
<keyword evidence="3" id="KW-0813">Transport</keyword>
<name>A0A6P7SCT1_9MOLL</name>
<evidence type="ECO:0000256" key="7">
    <source>
        <dbReference type="ARBA" id="ARBA00023065"/>
    </source>
</evidence>
<dbReference type="SUPFAM" id="SSF111357">
    <property type="entry name" value="Mitochondrial ATP synthase coupling factor 6"/>
    <property type="match status" value="1"/>
</dbReference>
<keyword evidence="8" id="KW-0496">Mitochondrion</keyword>
<gene>
    <name evidence="11" type="primary">LOC115211647</name>
</gene>
<organism evidence="10 11">
    <name type="scientific">Octopus sinensis</name>
    <name type="common">East Asian common octopus</name>
    <dbReference type="NCBI Taxonomy" id="2607531"/>
    <lineage>
        <taxon>Eukaryota</taxon>
        <taxon>Metazoa</taxon>
        <taxon>Spiralia</taxon>
        <taxon>Lophotrochozoa</taxon>
        <taxon>Mollusca</taxon>
        <taxon>Cephalopoda</taxon>
        <taxon>Coleoidea</taxon>
        <taxon>Octopodiformes</taxon>
        <taxon>Octopoda</taxon>
        <taxon>Incirrata</taxon>
        <taxon>Octopodidae</taxon>
        <taxon>Octopus</taxon>
    </lineage>
</organism>
<dbReference type="GO" id="GO:0045259">
    <property type="term" value="C:proton-transporting ATP synthase complex"/>
    <property type="evidence" value="ECO:0007669"/>
    <property type="project" value="UniProtKB-KW"/>
</dbReference>
<dbReference type="GO" id="GO:0015078">
    <property type="term" value="F:proton transmembrane transporter activity"/>
    <property type="evidence" value="ECO:0007669"/>
    <property type="project" value="InterPro"/>
</dbReference>
<dbReference type="AlphaFoldDB" id="A0A6P7SCT1"/>
<keyword evidence="7" id="KW-0406">Ion transport</keyword>
<evidence type="ECO:0000313" key="10">
    <source>
        <dbReference type="Proteomes" id="UP000515154"/>
    </source>
</evidence>
<evidence type="ECO:0000256" key="3">
    <source>
        <dbReference type="ARBA" id="ARBA00022448"/>
    </source>
</evidence>
<evidence type="ECO:0000313" key="11">
    <source>
        <dbReference type="RefSeq" id="XP_029636142.1"/>
    </source>
</evidence>
<dbReference type="InterPro" id="IPR008387">
    <property type="entry name" value="ATP_synth_f6_mt"/>
</dbReference>
<comment type="similarity">
    <text evidence="2">Belongs to the eukaryotic ATPase subunit F6 family.</text>
</comment>
<dbReference type="Proteomes" id="UP000515154">
    <property type="component" value="Linkage group LG5"/>
</dbReference>
<sequence length="138" mass="14775">MFPRILSGVNSVSRVISNAAQRNIGLSAPALQTAAALDPIQQLFVTKVREYANKSKAADGQMVDVTPEVKKTLDEELSKVSRVYNAEGQDMTQFPSFTWADPTLEAVSVKVEAPAAAAVDAAAEDAGDEESNVPYFDI</sequence>
<dbReference type="GO" id="GO:0015986">
    <property type="term" value="P:proton motive force-driven ATP synthesis"/>
    <property type="evidence" value="ECO:0007669"/>
    <property type="project" value="InterPro"/>
</dbReference>
<evidence type="ECO:0000256" key="6">
    <source>
        <dbReference type="ARBA" id="ARBA00022792"/>
    </source>
</evidence>
<evidence type="ECO:0000256" key="1">
    <source>
        <dbReference type="ARBA" id="ARBA00004273"/>
    </source>
</evidence>
<dbReference type="InterPro" id="IPR036204">
    <property type="entry name" value="ATP_synth_f6_sf_mt"/>
</dbReference>
<evidence type="ECO:0000256" key="5">
    <source>
        <dbReference type="ARBA" id="ARBA00022781"/>
    </source>
</evidence>
<protein>
    <submittedName>
        <fullName evidence="11">ATP synthase-coupling factor 6, mitochondrial</fullName>
    </submittedName>
</protein>
<dbReference type="PANTHER" id="PTHR12441:SF10">
    <property type="entry name" value="ATP SYNTHASE-COUPLING FACTOR 6, MITOCHONDRIAL"/>
    <property type="match status" value="1"/>
</dbReference>